<protein>
    <submittedName>
        <fullName evidence="1">Uncharacterized protein</fullName>
    </submittedName>
</protein>
<name>A0ABD1SL42_9LAMI</name>
<dbReference type="AlphaFoldDB" id="A0ABD1SL42"/>
<reference evidence="2" key="1">
    <citation type="submission" date="2024-07" db="EMBL/GenBank/DDBJ databases">
        <title>Two chromosome-level genome assemblies of Korean endemic species Abeliophyllum distichum and Forsythia ovata (Oleaceae).</title>
        <authorList>
            <person name="Jang H."/>
        </authorList>
    </citation>
    <scope>NUCLEOTIDE SEQUENCE [LARGE SCALE GENOMIC DNA]</scope>
</reference>
<proteinExistence type="predicted"/>
<dbReference type="Proteomes" id="UP001604277">
    <property type="component" value="Unassembled WGS sequence"/>
</dbReference>
<comment type="caution">
    <text evidence="1">The sequence shown here is derived from an EMBL/GenBank/DDBJ whole genome shotgun (WGS) entry which is preliminary data.</text>
</comment>
<keyword evidence="2" id="KW-1185">Reference proteome</keyword>
<accession>A0ABD1SL42</accession>
<evidence type="ECO:0000313" key="1">
    <source>
        <dbReference type="EMBL" id="KAL2501447.1"/>
    </source>
</evidence>
<dbReference type="EMBL" id="JBFOLJ010000010">
    <property type="protein sequence ID" value="KAL2501447.1"/>
    <property type="molecule type" value="Genomic_DNA"/>
</dbReference>
<organism evidence="1 2">
    <name type="scientific">Forsythia ovata</name>
    <dbReference type="NCBI Taxonomy" id="205694"/>
    <lineage>
        <taxon>Eukaryota</taxon>
        <taxon>Viridiplantae</taxon>
        <taxon>Streptophyta</taxon>
        <taxon>Embryophyta</taxon>
        <taxon>Tracheophyta</taxon>
        <taxon>Spermatophyta</taxon>
        <taxon>Magnoliopsida</taxon>
        <taxon>eudicotyledons</taxon>
        <taxon>Gunneridae</taxon>
        <taxon>Pentapetalae</taxon>
        <taxon>asterids</taxon>
        <taxon>lamiids</taxon>
        <taxon>Lamiales</taxon>
        <taxon>Oleaceae</taxon>
        <taxon>Forsythieae</taxon>
        <taxon>Forsythia</taxon>
    </lineage>
</organism>
<gene>
    <name evidence="1" type="ORF">Fot_35295</name>
</gene>
<evidence type="ECO:0000313" key="2">
    <source>
        <dbReference type="Proteomes" id="UP001604277"/>
    </source>
</evidence>
<sequence>MGAQCGGQFRQCAQMGGQFQRENWCTISARSRRAQSPHVVRLGAITNRRKAHPLSHRAVVLLQSPLKIAPKSGGPNLQQPRGGSFTITAAAENRCQIATVRYTKWQRAGEIYKAVEGGSQWQRWRNNSGDRRGAGRGAI</sequence>